<proteinExistence type="inferred from homology"/>
<dbReference type="InterPro" id="IPR000717">
    <property type="entry name" value="PCI_dom"/>
</dbReference>
<feature type="region of interest" description="Disordered" evidence="4">
    <location>
        <begin position="256"/>
        <end position="277"/>
    </location>
</feature>
<evidence type="ECO:0000259" key="5">
    <source>
        <dbReference type="PROSITE" id="PS50250"/>
    </source>
</evidence>
<feature type="domain" description="PCI" evidence="5">
    <location>
        <begin position="304"/>
        <end position="472"/>
    </location>
</feature>
<dbReference type="Pfam" id="PF01399">
    <property type="entry name" value="PCI"/>
    <property type="match status" value="1"/>
</dbReference>
<accession>A0AAX4P9T5</accession>
<gene>
    <name evidence="6" type="ORF">HKI87_06g44630</name>
</gene>
<reference evidence="6 7" key="1">
    <citation type="submission" date="2024-03" db="EMBL/GenBank/DDBJ databases">
        <title>Complete genome sequence of the green alga Chloropicon roscoffensis RCC1871.</title>
        <authorList>
            <person name="Lemieux C."/>
            <person name="Pombert J.-F."/>
            <person name="Otis C."/>
            <person name="Turmel M."/>
        </authorList>
    </citation>
    <scope>NUCLEOTIDE SEQUENCE [LARGE SCALE GENOMIC DNA]</scope>
    <source>
        <strain evidence="6 7">RCC1871</strain>
    </source>
</reference>
<sequence length="514" mass="57728">MTEETMMDAAAPPKEEPVKEKKRKAGMKKKESDIDYEALEKQIAGIKSNAAGSSAEKLLSETLEELLALEKTYRLQADLKATSMCGVAVVQACFEAKQWKLLNEHVVLISKRRAQLKQAVGATVRETIKYLDHSPDEETKVELIRTLTSVTEGKIYLELERARLTRKLAAILESRGKLDEAAECLQEVAVETFGAMAKTEKIDFILEQVRLCLKKEDFIRAFILVKKVTPRAFSEKRLAASSFSAAKAEDAAKAEGEGAEKKEIAMDGSTAAPPVEGTPTLEELKLTYYGHLISYYRHTKDALEICRCYQNIYDTPTVKADPAKWTEALKNVCWYVVLAPSGPMQTSILNTVYEDENLSKLPLYERLLRIFVKTDIVEWTDVEAQFGAEMMERAETFSSQENRDTFKLRVVDHNILVVGGYYSHITLARLADILKISKPEAEKYLSDLVLKKTVQAKIDRPKGIVSFGERAKPDEVLSKWSGNIGKLLELLEKSCHKIAKEAQQHKVLVPSMKS</sequence>
<dbReference type="Pfam" id="PF22241">
    <property type="entry name" value="PSMD12-CSN4_N"/>
    <property type="match status" value="2"/>
</dbReference>
<keyword evidence="7" id="KW-1185">Reference proteome</keyword>
<dbReference type="InterPro" id="IPR036388">
    <property type="entry name" value="WH-like_DNA-bd_sf"/>
</dbReference>
<evidence type="ECO:0000256" key="3">
    <source>
        <dbReference type="ARBA" id="ARBA00064920"/>
    </source>
</evidence>
<dbReference type="InterPro" id="IPR040134">
    <property type="entry name" value="PSMD12/CSN4"/>
</dbReference>
<dbReference type="PANTHER" id="PTHR10855">
    <property type="entry name" value="26S PROTEASOME NON-ATPASE REGULATORY SUBUNIT 12/COP9 SIGNALOSOME COMPLEX SUBUNIT 4"/>
    <property type="match status" value="1"/>
</dbReference>
<dbReference type="Proteomes" id="UP001472866">
    <property type="component" value="Chromosome 06"/>
</dbReference>
<dbReference type="PANTHER" id="PTHR10855:SF1">
    <property type="entry name" value="26S PROTEASOME NON-ATPASE REGULATORY SUBUNIT 12"/>
    <property type="match status" value="1"/>
</dbReference>
<dbReference type="GO" id="GO:0008541">
    <property type="term" value="C:proteasome regulatory particle, lid subcomplex"/>
    <property type="evidence" value="ECO:0007669"/>
    <property type="project" value="TreeGrafter"/>
</dbReference>
<evidence type="ECO:0000313" key="7">
    <source>
        <dbReference type="Proteomes" id="UP001472866"/>
    </source>
</evidence>
<comment type="similarity">
    <text evidence="1">Belongs to the proteasome subunit p55 family.</text>
</comment>
<dbReference type="InterPro" id="IPR040896">
    <property type="entry name" value="RPN5_C"/>
</dbReference>
<dbReference type="Pfam" id="PF18098">
    <property type="entry name" value="RPN5_C"/>
    <property type="match status" value="1"/>
</dbReference>
<name>A0AAX4P9T5_9CHLO</name>
<evidence type="ECO:0000256" key="1">
    <source>
        <dbReference type="ARBA" id="ARBA00006397"/>
    </source>
</evidence>
<dbReference type="InterPro" id="IPR036390">
    <property type="entry name" value="WH_DNA-bd_sf"/>
</dbReference>
<dbReference type="AlphaFoldDB" id="A0AAX4P9T5"/>
<dbReference type="GO" id="GO:0005634">
    <property type="term" value="C:nucleus"/>
    <property type="evidence" value="ECO:0007669"/>
    <property type="project" value="UniProtKB-ARBA"/>
</dbReference>
<dbReference type="PROSITE" id="PS50250">
    <property type="entry name" value="PCI"/>
    <property type="match status" value="1"/>
</dbReference>
<dbReference type="InterPro" id="IPR054559">
    <property type="entry name" value="PSMD12-CSN4-like_N"/>
</dbReference>
<feature type="compositionally biased region" description="Basic and acidic residues" evidence="4">
    <location>
        <begin position="256"/>
        <end position="265"/>
    </location>
</feature>
<dbReference type="SUPFAM" id="SSF46785">
    <property type="entry name" value="Winged helix' DNA-binding domain"/>
    <property type="match status" value="1"/>
</dbReference>
<dbReference type="FunFam" id="1.10.10.10:FF:000070">
    <property type="entry name" value="26S proteasome non-ATPase regulatory subunit 12"/>
    <property type="match status" value="1"/>
</dbReference>
<comment type="subunit">
    <text evidence="3">Component of the 19S regulatory particle (RP/PA700) lid subcomplex of the 26S proteasome. The 26S proteasome is composed of a core protease (CP), known as the 20S proteasome, capped at one or both ends by the 19S regulatory particle (RP/PA700). The RP/PA700 complex is composed of at least 17 different subunits in two subcomplexes, the base and the lid, which form the portions proximal and distal to the 20S proteolytic core, respectively.</text>
</comment>
<organism evidence="6 7">
    <name type="scientific">Chloropicon roscoffensis</name>
    <dbReference type="NCBI Taxonomy" id="1461544"/>
    <lineage>
        <taxon>Eukaryota</taxon>
        <taxon>Viridiplantae</taxon>
        <taxon>Chlorophyta</taxon>
        <taxon>Chloropicophyceae</taxon>
        <taxon>Chloropicales</taxon>
        <taxon>Chloropicaceae</taxon>
        <taxon>Chloropicon</taxon>
    </lineage>
</organism>
<dbReference type="EMBL" id="CP151506">
    <property type="protein sequence ID" value="WZN62918.1"/>
    <property type="molecule type" value="Genomic_DNA"/>
</dbReference>
<feature type="region of interest" description="Disordered" evidence="4">
    <location>
        <begin position="1"/>
        <end position="31"/>
    </location>
</feature>
<evidence type="ECO:0000256" key="4">
    <source>
        <dbReference type="SAM" id="MobiDB-lite"/>
    </source>
</evidence>
<dbReference type="GO" id="GO:0005737">
    <property type="term" value="C:cytoplasm"/>
    <property type="evidence" value="ECO:0007669"/>
    <property type="project" value="TreeGrafter"/>
</dbReference>
<protein>
    <submittedName>
        <fullName evidence="6">Regulatory subunit of 26S proteasome</fullName>
    </submittedName>
</protein>
<dbReference type="SMART" id="SM00088">
    <property type="entry name" value="PINT"/>
    <property type="match status" value="1"/>
</dbReference>
<dbReference type="Gene3D" id="1.10.10.10">
    <property type="entry name" value="Winged helix-like DNA-binding domain superfamily/Winged helix DNA-binding domain"/>
    <property type="match status" value="1"/>
</dbReference>
<evidence type="ECO:0000256" key="2">
    <source>
        <dbReference type="ARBA" id="ARBA00022942"/>
    </source>
</evidence>
<evidence type="ECO:0000313" key="6">
    <source>
        <dbReference type="EMBL" id="WZN62918.1"/>
    </source>
</evidence>
<keyword evidence="2 6" id="KW-0647">Proteasome</keyword>